<dbReference type="InterPro" id="IPR058637">
    <property type="entry name" value="YknX-like_C"/>
</dbReference>
<dbReference type="Gene3D" id="2.40.30.170">
    <property type="match status" value="1"/>
</dbReference>
<proteinExistence type="inferred from homology"/>
<evidence type="ECO:0000259" key="4">
    <source>
        <dbReference type="Pfam" id="PF25954"/>
    </source>
</evidence>
<dbReference type="InterPro" id="IPR058625">
    <property type="entry name" value="MdtA-like_BSH"/>
</dbReference>
<organism evidence="6 7">
    <name type="scientific">Grimontia celer</name>
    <dbReference type="NCBI Taxonomy" id="1796497"/>
    <lineage>
        <taxon>Bacteria</taxon>
        <taxon>Pseudomonadati</taxon>
        <taxon>Pseudomonadota</taxon>
        <taxon>Gammaproteobacteria</taxon>
        <taxon>Vibrionales</taxon>
        <taxon>Vibrionaceae</taxon>
        <taxon>Grimontia</taxon>
    </lineage>
</organism>
<dbReference type="Pfam" id="PF25954">
    <property type="entry name" value="Beta-barrel_RND_2"/>
    <property type="match status" value="1"/>
</dbReference>
<sequence>MRYSDGIQSASFRQLLVGKSFTEFTFLYRTQDRHRVDYRELLFTVNKMKNKVLFAAVVLLGSAGYFAWQGKTEAADKPSARPARPAIAVATAKVESRPVARSLSLIGNLKSENSVVIAPEVAGKIEAVYVKAGQQVKEGDPLLTLDTAKSEAAVAEAQAFHKDELRKLSEFSKLHKRGALTKTELDAQQASVDVAKARLDAAKADLDDRFIKAPFSGTVGLVDITRGQLVSVGESLLHLDDLSQMQLDVNVPEQYLSELSKDIEVVANSKAWRSKTFEGQLSAVDSRVNNDSLNLRARIDINNDDRLLRPGMMMEATMGFAPMVSAVIPVQAIEYSGTKRFVYLVDEKGIAHRTEVKLGARIDNLVTVENGLEIGDRIVVQGLVSMRDGTKVNDLTAKGEGK</sequence>
<name>A0A128EUC4_9GAMM</name>
<evidence type="ECO:0000313" key="6">
    <source>
        <dbReference type="EMBL" id="CZF77576.1"/>
    </source>
</evidence>
<feature type="domain" description="CusB-like beta-barrel" evidence="4">
    <location>
        <begin position="247"/>
        <end position="318"/>
    </location>
</feature>
<dbReference type="Gene3D" id="2.40.50.100">
    <property type="match status" value="1"/>
</dbReference>
<dbReference type="EMBL" id="FIZX01000001">
    <property type="protein sequence ID" value="CZF77576.1"/>
    <property type="molecule type" value="Genomic_DNA"/>
</dbReference>
<feature type="domain" description="Multidrug resistance protein MdtA-like barrel-sandwich hybrid" evidence="3">
    <location>
        <begin position="114"/>
        <end position="235"/>
    </location>
</feature>
<dbReference type="PANTHER" id="PTHR30469">
    <property type="entry name" value="MULTIDRUG RESISTANCE PROTEIN MDTA"/>
    <property type="match status" value="1"/>
</dbReference>
<feature type="domain" description="YknX-like C-terminal permuted SH3-like" evidence="5">
    <location>
        <begin position="327"/>
        <end position="393"/>
    </location>
</feature>
<evidence type="ECO:0000259" key="3">
    <source>
        <dbReference type="Pfam" id="PF25917"/>
    </source>
</evidence>
<dbReference type="AlphaFoldDB" id="A0A128EUC4"/>
<evidence type="ECO:0000313" key="7">
    <source>
        <dbReference type="Proteomes" id="UP000071641"/>
    </source>
</evidence>
<feature type="transmembrane region" description="Helical" evidence="2">
    <location>
        <begin position="52"/>
        <end position="68"/>
    </location>
</feature>
<dbReference type="PANTHER" id="PTHR30469:SF13">
    <property type="entry name" value="HAE1 FAMILY EFFLUX PUMP MFP COMPONENT"/>
    <property type="match status" value="1"/>
</dbReference>
<keyword evidence="7" id="KW-1185">Reference proteome</keyword>
<reference evidence="7" key="1">
    <citation type="submission" date="2016-02" db="EMBL/GenBank/DDBJ databases">
        <authorList>
            <person name="Rodrigo-Torres Lidia"/>
            <person name="Arahal R.David."/>
        </authorList>
    </citation>
    <scope>NUCLEOTIDE SEQUENCE [LARGE SCALE GENOMIC DNA]</scope>
    <source>
        <strain evidence="7">CECT 9029</strain>
    </source>
</reference>
<evidence type="ECO:0000259" key="5">
    <source>
        <dbReference type="Pfam" id="PF25989"/>
    </source>
</evidence>
<dbReference type="Gene3D" id="2.40.420.20">
    <property type="match status" value="1"/>
</dbReference>
<keyword evidence="2" id="KW-1133">Transmembrane helix</keyword>
<dbReference type="SUPFAM" id="SSF111369">
    <property type="entry name" value="HlyD-like secretion proteins"/>
    <property type="match status" value="1"/>
</dbReference>
<protein>
    <submittedName>
        <fullName evidence="6">Multidrug resistance protein MdtA</fullName>
    </submittedName>
</protein>
<dbReference type="GO" id="GO:0015562">
    <property type="term" value="F:efflux transmembrane transporter activity"/>
    <property type="evidence" value="ECO:0007669"/>
    <property type="project" value="TreeGrafter"/>
</dbReference>
<dbReference type="InterPro" id="IPR006143">
    <property type="entry name" value="RND_pump_MFP"/>
</dbReference>
<keyword evidence="2" id="KW-0472">Membrane</keyword>
<dbReference type="Gene3D" id="1.10.287.470">
    <property type="entry name" value="Helix hairpin bin"/>
    <property type="match status" value="1"/>
</dbReference>
<accession>A0A128EUC4</accession>
<dbReference type="InterPro" id="IPR058792">
    <property type="entry name" value="Beta-barrel_RND_2"/>
</dbReference>
<comment type="similarity">
    <text evidence="1">Belongs to the membrane fusion protein (MFP) (TC 8.A.1) family.</text>
</comment>
<dbReference type="Proteomes" id="UP000071641">
    <property type="component" value="Unassembled WGS sequence"/>
</dbReference>
<evidence type="ECO:0000256" key="1">
    <source>
        <dbReference type="ARBA" id="ARBA00009477"/>
    </source>
</evidence>
<keyword evidence="2" id="KW-0812">Transmembrane</keyword>
<evidence type="ECO:0000256" key="2">
    <source>
        <dbReference type="SAM" id="Phobius"/>
    </source>
</evidence>
<dbReference type="Pfam" id="PF25917">
    <property type="entry name" value="BSH_RND"/>
    <property type="match status" value="1"/>
</dbReference>
<gene>
    <name evidence="6" type="primary">mdtA_1</name>
    <name evidence="6" type="ORF">GCE9029_00292</name>
</gene>
<dbReference type="STRING" id="1796497.GCE9029_00292"/>
<dbReference type="Pfam" id="PF25989">
    <property type="entry name" value="YknX_C"/>
    <property type="match status" value="1"/>
</dbReference>
<dbReference type="GO" id="GO:1990281">
    <property type="term" value="C:efflux pump complex"/>
    <property type="evidence" value="ECO:0007669"/>
    <property type="project" value="TreeGrafter"/>
</dbReference>
<dbReference type="FunFam" id="2.40.30.170:FF:000010">
    <property type="entry name" value="Efflux RND transporter periplasmic adaptor subunit"/>
    <property type="match status" value="1"/>
</dbReference>
<dbReference type="NCBIfam" id="TIGR01730">
    <property type="entry name" value="RND_mfp"/>
    <property type="match status" value="1"/>
</dbReference>